<dbReference type="InterPro" id="IPR051162">
    <property type="entry name" value="T4SS_component"/>
</dbReference>
<dbReference type="STRING" id="48003.BLA55_03400"/>
<dbReference type="SUPFAM" id="SSF52540">
    <property type="entry name" value="P-loop containing nucleoside triphosphate hydrolases"/>
    <property type="match status" value="1"/>
</dbReference>
<organism evidence="2 3">
    <name type="scientific">Mycoplasmopsis pullorum</name>
    <dbReference type="NCBI Taxonomy" id="48003"/>
    <lineage>
        <taxon>Bacteria</taxon>
        <taxon>Bacillati</taxon>
        <taxon>Mycoplasmatota</taxon>
        <taxon>Mycoplasmoidales</taxon>
        <taxon>Metamycoplasmataceae</taxon>
        <taxon>Mycoplasmopsis</taxon>
    </lineage>
</organism>
<evidence type="ECO:0000313" key="2">
    <source>
        <dbReference type="EMBL" id="APJ38680.1"/>
    </source>
</evidence>
<sequence>MKINNPIINISSINDDGTIEIDNKKYVLFDLQGLNFWSFDTHTQEEFIKNIHNLFKSLKLWKFKILKINFENDLKENKQKLKTVIESVIAQYNSAPRSVSEKKILENKIKYFDSVISDIETLESSNEELINKYYILAEINTKESYSFWIREKEDLFQSANLHIQQIKDAGEIEKVFHFLALQPFKQSVQMEEFSDYIKINDKYLWCFRIEDFQSILSDSFLFDFMYYNSVGTQKINTNFIIEYLELDEESKIKMLNKVSRILRYEMDETNKDTEASEIGIEQQALQNLINENAQYKLGFFDCNFIGCISSHDLAELRAIRNKVIFEAKKNGVLINVSKYEQGDLYKHFTLQTLFDLNQSVHTFSTYNIARSWAFLSSYFNDKNYLILGRNRNDGGVLFFDNMLKSEKRMSSSMFFIGKTGSGKTTAIKKFINYHSSKGDSIFLIDPNNDYTKLTLENGGSVVDLSDPLNFKMNVLEIKPELYQDPNTNQIIPTPIKQLINYKIKFLNGLFKLIDPNLENIDLELIERTIKWIFKEKGYYEAEADLSQLDQIRIQDVIDVLKVINLEVLSDFDFSFYSEEQRKGVLRFLHHNFADNGDFEFFNTYDSFEIESTLVSYNMQQLLAKTGGIPTKETSILFYLLIYQISYSVIENLKYNLKTFGMEQQNKWRAIVIVVDEMHKFLGGAAGVLLVDFLFDLIKTLRKYWGLLILGTQSFKDFTLNKEMESKTKQLLEQTQYKFILKVNRDDLESFNNSLSNDSKLLEWEQNYVNNAHQGEALFMCDDTDKYPISFLYNDYEEDLFFTQLSSKTH</sequence>
<dbReference type="PANTHER" id="PTHR30121">
    <property type="entry name" value="UNCHARACTERIZED PROTEIN YJGR-RELATED"/>
    <property type="match status" value="1"/>
</dbReference>
<dbReference type="Proteomes" id="UP000184322">
    <property type="component" value="Chromosome"/>
</dbReference>
<name>A0A1L4FSU3_9BACT</name>
<proteinExistence type="predicted"/>
<dbReference type="PANTHER" id="PTHR30121:SF6">
    <property type="entry name" value="SLR6007 PROTEIN"/>
    <property type="match status" value="1"/>
</dbReference>
<dbReference type="EMBL" id="CP017813">
    <property type="protein sequence ID" value="APJ38680.1"/>
    <property type="molecule type" value="Genomic_DNA"/>
</dbReference>
<protein>
    <recommendedName>
        <fullName evidence="1">Helicase HerA central domain-containing protein</fullName>
    </recommendedName>
</protein>
<dbReference type="InterPro" id="IPR002789">
    <property type="entry name" value="HerA_central"/>
</dbReference>
<dbReference type="OrthoDB" id="9804380at2"/>
<dbReference type="Pfam" id="PF01935">
    <property type="entry name" value="DUF87"/>
    <property type="match status" value="1"/>
</dbReference>
<accession>A0A1L4FSU3</accession>
<dbReference type="AlphaFoldDB" id="A0A1L4FSU3"/>
<keyword evidence="3" id="KW-1185">Reference proteome</keyword>
<evidence type="ECO:0000313" key="3">
    <source>
        <dbReference type="Proteomes" id="UP000184322"/>
    </source>
</evidence>
<reference evidence="3" key="1">
    <citation type="submission" date="2016-10" db="EMBL/GenBank/DDBJ databases">
        <authorList>
            <person name="Beylefeld A."/>
            <person name="Abolnik C."/>
        </authorList>
    </citation>
    <scope>NUCLEOTIDE SEQUENCE [LARGE SCALE GENOMIC DNA]</scope>
    <source>
        <strain evidence="3">B359_6</strain>
    </source>
</reference>
<dbReference type="RefSeq" id="WP_073372685.1">
    <property type="nucleotide sequence ID" value="NZ_CP017813.1"/>
</dbReference>
<dbReference type="Gene3D" id="3.40.50.300">
    <property type="entry name" value="P-loop containing nucleotide triphosphate hydrolases"/>
    <property type="match status" value="2"/>
</dbReference>
<feature type="domain" description="Helicase HerA central" evidence="1">
    <location>
        <begin position="409"/>
        <end position="480"/>
    </location>
</feature>
<evidence type="ECO:0000259" key="1">
    <source>
        <dbReference type="Pfam" id="PF01935"/>
    </source>
</evidence>
<dbReference type="KEGG" id="mpul:BLA55_03400"/>
<dbReference type="InterPro" id="IPR027417">
    <property type="entry name" value="P-loop_NTPase"/>
</dbReference>
<gene>
    <name evidence="2" type="ORF">BLA55_03400</name>
</gene>